<sequence>MKSINYMETCIKDAKIKKVSYIGKYTATYYQEYGLSSIYAKAAEESEKSEENLNKKKKEICKNAASELAKKVLTRNYRNMRPKRPGVHFMGGTLPGRIFWAAYYGSFEFSEFINFLIYIATVSTTPITLNQSTYVVHKPDKELSKFRRLWWEDGNIHPQAKWEEAELPYIIAEGITLEEYEERTDKFNVRGLWKKSSFMNFHQSTMKLLLVRSLSSLIRVGVLLTLLMPVSEKKKPMHKEPWPNIVVEVAYSESEQHVLEKVNNYWLRNHSRVHDAIVIKIDPVSEKFEPPTRMQAWHFCISDKPGRNRDIPYRTYFEFGTHDEHENPTNIQQGQCVIKISLSCCIMMLQFTDDFTLIQLYWILGIRTEFLRMYRPDKEKII</sequence>
<dbReference type="AlphaFoldDB" id="A0A397GIS6"/>
<comment type="caution">
    <text evidence="1">The sequence shown here is derived from an EMBL/GenBank/DDBJ whole genome shotgun (WGS) entry which is preliminary data.</text>
</comment>
<dbReference type="EMBL" id="PQFF01000451">
    <property type="protein sequence ID" value="RHZ49336.1"/>
    <property type="molecule type" value="Genomic_DNA"/>
</dbReference>
<evidence type="ECO:0000313" key="1">
    <source>
        <dbReference type="EMBL" id="RHZ49336.1"/>
    </source>
</evidence>
<gene>
    <name evidence="1" type="ORF">Glove_522g12</name>
</gene>
<dbReference type="Proteomes" id="UP000266861">
    <property type="component" value="Unassembled WGS sequence"/>
</dbReference>
<organism evidence="1 2">
    <name type="scientific">Diversispora epigaea</name>
    <dbReference type="NCBI Taxonomy" id="1348612"/>
    <lineage>
        <taxon>Eukaryota</taxon>
        <taxon>Fungi</taxon>
        <taxon>Fungi incertae sedis</taxon>
        <taxon>Mucoromycota</taxon>
        <taxon>Glomeromycotina</taxon>
        <taxon>Glomeromycetes</taxon>
        <taxon>Diversisporales</taxon>
        <taxon>Diversisporaceae</taxon>
        <taxon>Diversispora</taxon>
    </lineage>
</organism>
<dbReference type="OrthoDB" id="2330504at2759"/>
<keyword evidence="2" id="KW-1185">Reference proteome</keyword>
<accession>A0A397GIS6</accession>
<proteinExistence type="predicted"/>
<protein>
    <submittedName>
        <fullName evidence="1">Uncharacterized protein</fullName>
    </submittedName>
</protein>
<name>A0A397GIS6_9GLOM</name>
<evidence type="ECO:0000313" key="2">
    <source>
        <dbReference type="Proteomes" id="UP000266861"/>
    </source>
</evidence>
<reference evidence="1 2" key="1">
    <citation type="submission" date="2018-08" db="EMBL/GenBank/DDBJ databases">
        <title>Genome and evolution of the arbuscular mycorrhizal fungus Diversispora epigaea (formerly Glomus versiforme) and its bacterial endosymbionts.</title>
        <authorList>
            <person name="Sun X."/>
            <person name="Fei Z."/>
            <person name="Harrison M."/>
        </authorList>
    </citation>
    <scope>NUCLEOTIDE SEQUENCE [LARGE SCALE GENOMIC DNA]</scope>
    <source>
        <strain evidence="1 2">IT104</strain>
    </source>
</reference>